<dbReference type="CDD" id="cd17316">
    <property type="entry name" value="MFS_SV2_like"/>
    <property type="match status" value="1"/>
</dbReference>
<feature type="transmembrane region" description="Helical" evidence="5">
    <location>
        <begin position="254"/>
        <end position="276"/>
    </location>
</feature>
<evidence type="ECO:0000259" key="6">
    <source>
        <dbReference type="PROSITE" id="PS50850"/>
    </source>
</evidence>
<feature type="transmembrane region" description="Helical" evidence="5">
    <location>
        <begin position="382"/>
        <end position="404"/>
    </location>
</feature>
<feature type="transmembrane region" description="Helical" evidence="5">
    <location>
        <begin position="117"/>
        <end position="134"/>
    </location>
</feature>
<dbReference type="GO" id="GO:0046943">
    <property type="term" value="F:carboxylic acid transmembrane transporter activity"/>
    <property type="evidence" value="ECO:0007669"/>
    <property type="project" value="TreeGrafter"/>
</dbReference>
<feature type="transmembrane region" description="Helical" evidence="5">
    <location>
        <begin position="410"/>
        <end position="433"/>
    </location>
</feature>
<feature type="transmembrane region" description="Helical" evidence="5">
    <location>
        <begin position="296"/>
        <end position="315"/>
    </location>
</feature>
<dbReference type="Pfam" id="PF00083">
    <property type="entry name" value="Sugar_tr"/>
    <property type="match status" value="1"/>
</dbReference>
<dbReference type="PANTHER" id="PTHR23508:SF10">
    <property type="entry name" value="CARBOXYLIC ACID TRANSPORTER PROTEIN HOMOLOG"/>
    <property type="match status" value="1"/>
</dbReference>
<evidence type="ECO:0000313" key="8">
    <source>
        <dbReference type="Proteomes" id="UP000061432"/>
    </source>
</evidence>
<comment type="subcellular location">
    <subcellularLocation>
        <location evidence="1">Membrane</location>
        <topology evidence="1">Multi-pass membrane protein</topology>
    </subcellularLocation>
</comment>
<name>A0A0C6FB50_9HYPH</name>
<dbReference type="EMBL" id="AP014706">
    <property type="protein sequence ID" value="BAQ49976.1"/>
    <property type="molecule type" value="Genomic_DNA"/>
</dbReference>
<dbReference type="RefSeq" id="WP_060851285.1">
    <property type="nucleotide sequence ID" value="NZ_AP014706.1"/>
</dbReference>
<dbReference type="GO" id="GO:0005886">
    <property type="term" value="C:plasma membrane"/>
    <property type="evidence" value="ECO:0007669"/>
    <property type="project" value="TreeGrafter"/>
</dbReference>
<accession>A0A0C6FB50</accession>
<dbReference type="AlphaFoldDB" id="A0A0C6FB50"/>
<evidence type="ECO:0000256" key="2">
    <source>
        <dbReference type="ARBA" id="ARBA00022692"/>
    </source>
</evidence>
<protein>
    <submittedName>
        <fullName evidence="7">MFS transporter</fullName>
    </submittedName>
</protein>
<proteinExistence type="predicted"/>
<reference evidence="7 8" key="1">
    <citation type="journal article" date="2015" name="Genome Announc.">
        <title>Complete Genome Sequence of Methylobacterium aquaticum Strain 22A, Isolated from Racomitrium japonicum Moss.</title>
        <authorList>
            <person name="Tani A."/>
            <person name="Ogura Y."/>
            <person name="Hayashi T."/>
            <person name="Kimbara K."/>
        </authorList>
    </citation>
    <scope>NUCLEOTIDE SEQUENCE [LARGE SCALE GENOMIC DNA]</scope>
    <source>
        <strain evidence="7 8">MA-22A</strain>
        <plasmid evidence="8">Plasmid pMaq22A_2p DNA</plasmid>
    </source>
</reference>
<dbReference type="PROSITE" id="PS50850">
    <property type="entry name" value="MFS"/>
    <property type="match status" value="1"/>
</dbReference>
<keyword evidence="3 5" id="KW-1133">Transmembrane helix</keyword>
<sequence>MTRSSIGHRLDRLPRGKFHTRMLFLVGAGMFFDGFDIYLAAGVLGALVREGLSDVDRNAWFLSATFAGMTVGAWLAGVLGDRYGRRFTYQFNLAVFGIASLAAAFAPDIVWLTAFRFVMGLGLGAEIVVGYGTLSEFMPPAIRGRYAALLAVFTNSALFVATFGGFLIIPYLGWRWMFAIAGIGAGIVWLMRKNMPESPRWLEAKGRHAEAEVITRRIEEEAYGPGAVPAAPVQRIAPAAAMDTPLSTLFRGQLLVRTITGIVINVVNNLITHGFITWMPTFFLAQGLTVTRSLGFTAVMTLGAPLGAFLGCLMAESIGRKRGIVLFSFVALVIGFAYPQASDPVLVMALGFCLVACVFILGALSIAAYVPELFPTEIRLRGVGLCSTTGRLANIGIPFLIAFLYTKGGIGAVLGLISAGLFVQGVVVAVLGVETKGMALEAVSAESDEAPPVATAARRPA</sequence>
<keyword evidence="4 5" id="KW-0472">Membrane</keyword>
<dbReference type="InterPro" id="IPR005828">
    <property type="entry name" value="MFS_sugar_transport-like"/>
</dbReference>
<gene>
    <name evidence="7" type="primary">proP</name>
    <name evidence="7" type="ORF">Maq22A_2p40960</name>
</gene>
<dbReference type="SUPFAM" id="SSF103473">
    <property type="entry name" value="MFS general substrate transporter"/>
    <property type="match status" value="1"/>
</dbReference>
<keyword evidence="7" id="KW-0614">Plasmid</keyword>
<feature type="transmembrane region" description="Helical" evidence="5">
    <location>
        <begin position="322"/>
        <end position="339"/>
    </location>
</feature>
<feature type="domain" description="Major facilitator superfamily (MFS) profile" evidence="6">
    <location>
        <begin position="22"/>
        <end position="436"/>
    </location>
</feature>
<keyword evidence="2 5" id="KW-0812">Transmembrane</keyword>
<feature type="transmembrane region" description="Helical" evidence="5">
    <location>
        <begin position="21"/>
        <end position="47"/>
    </location>
</feature>
<dbReference type="InterPro" id="IPR036259">
    <property type="entry name" value="MFS_trans_sf"/>
</dbReference>
<feature type="transmembrane region" description="Helical" evidence="5">
    <location>
        <begin position="59"/>
        <end position="79"/>
    </location>
</feature>
<feature type="transmembrane region" description="Helical" evidence="5">
    <location>
        <begin position="174"/>
        <end position="191"/>
    </location>
</feature>
<feature type="transmembrane region" description="Helical" evidence="5">
    <location>
        <begin position="91"/>
        <end position="111"/>
    </location>
</feature>
<reference evidence="8" key="2">
    <citation type="submission" date="2015-01" db="EMBL/GenBank/DDBJ databases">
        <title>Complete genome sequence of Methylobacterium aquaticum strain 22A.</title>
        <authorList>
            <person name="Tani A."/>
            <person name="Ogura Y."/>
            <person name="Hayashi T."/>
        </authorList>
    </citation>
    <scope>NUCLEOTIDE SEQUENCE [LARGE SCALE GENOMIC DNA]</scope>
    <source>
        <strain evidence="8">MA-22A</strain>
        <plasmid evidence="8">Plasmid pMaq22A_2p DNA</plasmid>
    </source>
</reference>
<evidence type="ECO:0000256" key="3">
    <source>
        <dbReference type="ARBA" id="ARBA00022989"/>
    </source>
</evidence>
<dbReference type="InterPro" id="IPR020846">
    <property type="entry name" value="MFS_dom"/>
</dbReference>
<dbReference type="Gene3D" id="1.20.1250.20">
    <property type="entry name" value="MFS general substrate transporter like domains"/>
    <property type="match status" value="1"/>
</dbReference>
<geneLocation type="plasmid" evidence="8">
    <name>pMaq22A_2p DNA</name>
</geneLocation>
<organism evidence="7 8">
    <name type="scientific">Methylobacterium aquaticum</name>
    <dbReference type="NCBI Taxonomy" id="270351"/>
    <lineage>
        <taxon>Bacteria</taxon>
        <taxon>Pseudomonadati</taxon>
        <taxon>Pseudomonadota</taxon>
        <taxon>Alphaproteobacteria</taxon>
        <taxon>Hyphomicrobiales</taxon>
        <taxon>Methylobacteriaceae</taxon>
        <taxon>Methylobacterium</taxon>
    </lineage>
</organism>
<dbReference type="OrthoDB" id="9784658at2"/>
<evidence type="ECO:0000313" key="7">
    <source>
        <dbReference type="EMBL" id="BAQ49976.1"/>
    </source>
</evidence>
<feature type="transmembrane region" description="Helical" evidence="5">
    <location>
        <begin position="345"/>
        <end position="370"/>
    </location>
</feature>
<dbReference type="PATRIC" id="fig|270351.10.peg.7113"/>
<dbReference type="Proteomes" id="UP000061432">
    <property type="component" value="Plasmid pMaq22A_2p"/>
</dbReference>
<evidence type="ECO:0000256" key="4">
    <source>
        <dbReference type="ARBA" id="ARBA00023136"/>
    </source>
</evidence>
<evidence type="ECO:0000256" key="5">
    <source>
        <dbReference type="SAM" id="Phobius"/>
    </source>
</evidence>
<dbReference type="PANTHER" id="PTHR23508">
    <property type="entry name" value="CARBOXYLIC ACID TRANSPORTER PROTEIN HOMOLOG"/>
    <property type="match status" value="1"/>
</dbReference>
<feature type="transmembrane region" description="Helical" evidence="5">
    <location>
        <begin position="146"/>
        <end position="168"/>
    </location>
</feature>
<dbReference type="KEGG" id="maqu:Maq22A_2p40960"/>
<evidence type="ECO:0000256" key="1">
    <source>
        <dbReference type="ARBA" id="ARBA00004141"/>
    </source>
</evidence>